<evidence type="ECO:0008006" key="11">
    <source>
        <dbReference type="Google" id="ProtNLM"/>
    </source>
</evidence>
<dbReference type="STRING" id="4790.A0A0W8BXG7"/>
<evidence type="ECO:0000256" key="2">
    <source>
        <dbReference type="ARBA" id="ARBA00023242"/>
    </source>
</evidence>
<dbReference type="InterPro" id="IPR035441">
    <property type="entry name" value="TFIIS/LEDGF_dom_sf"/>
</dbReference>
<accession>A0A0W8BXG7</accession>
<gene>
    <name evidence="9" type="ORF">AM587_10008865</name>
</gene>
<feature type="domain" description="PWWP" evidence="6">
    <location>
        <begin position="7"/>
        <end position="74"/>
    </location>
</feature>
<reference evidence="9 10" key="1">
    <citation type="submission" date="2015-11" db="EMBL/GenBank/DDBJ databases">
        <title>Genomes and virulence difference between two physiological races of Phytophthora nicotianae.</title>
        <authorList>
            <person name="Liu H."/>
            <person name="Ma X."/>
            <person name="Yu H."/>
            <person name="Fang D."/>
            <person name="Li Y."/>
            <person name="Wang X."/>
            <person name="Wang W."/>
            <person name="Dong Y."/>
            <person name="Xiao B."/>
        </authorList>
    </citation>
    <scope>NUCLEOTIDE SEQUENCE [LARGE SCALE GENOMIC DNA]</scope>
    <source>
        <strain evidence="10">race 0</strain>
    </source>
</reference>
<evidence type="ECO:0000313" key="9">
    <source>
        <dbReference type="EMBL" id="KUF76540.1"/>
    </source>
</evidence>
<feature type="region of interest" description="Disordered" evidence="5">
    <location>
        <begin position="511"/>
        <end position="532"/>
    </location>
</feature>
<feature type="compositionally biased region" description="Polar residues" evidence="5">
    <location>
        <begin position="216"/>
        <end position="226"/>
    </location>
</feature>
<feature type="coiled-coil region" evidence="4">
    <location>
        <begin position="352"/>
        <end position="379"/>
    </location>
</feature>
<dbReference type="PROSITE" id="PS51998">
    <property type="entry name" value="DEK_C"/>
    <property type="match status" value="1"/>
</dbReference>
<feature type="compositionally biased region" description="Basic and acidic residues" evidence="5">
    <location>
        <begin position="184"/>
        <end position="207"/>
    </location>
</feature>
<dbReference type="Proteomes" id="UP000052943">
    <property type="component" value="Unassembled WGS sequence"/>
</dbReference>
<dbReference type="InterPro" id="IPR017923">
    <property type="entry name" value="TFIIS_N"/>
</dbReference>
<dbReference type="OrthoDB" id="44867at2759"/>
<evidence type="ECO:0000259" key="8">
    <source>
        <dbReference type="PROSITE" id="PS51998"/>
    </source>
</evidence>
<keyword evidence="2 3" id="KW-0539">Nucleus</keyword>
<sequence length="718" mass="81329">MAEEIVPNSVGWYILEGYPWWPVYICDVFKLRPNLHLLGSGHKKILKKARDFPNDFIVVYYFGSHDFSLVGLKKGVLRPWDCPQKDQFLKGHPKHLAKKKGVMEELLDAVHEAEEYLSQPEDIRLPQHMVPSDLDPTLEPPPPELVPQEVAVDPEMDEDEPMDEDDDAPEDDDEEKKRKRKEKKEKMKKDKVKKEKKDKKRKSESAKKTSPKVAKTSGTDVKSQSVVKEPTEEKKPPPPDMTTEALSIVLEKEIRWILVNCPFEEMTTKTVRKLLEDRLHMDLRHHKASIKEGVARVIASMEEEDAADSTSTAPEETTAPIDDAVKTEVKVEPSEPVVPVTPDVTVKKEEEAVDEETGVERMKKELEAASKNLSLALELEPKIMDALESLKTLDSVDKDVLATSTLQPRLVKLRAHRSSKISDLVTLLVKKWNVEELVPAPKPITKEEILELKTKLEDSETSHDELLVCLNQLGEMPLTIDHLKKTGIARTVSNLRQHGNDKVSAKAHELRQKWMKQNEQSKDNDSGSNPLKTLKTLNRVLDQHSDGTDEHKIHSKQMAALEQLHSMTLDTQDIIDSKVGISVSKLRKSRCYKDRRHDARDGKNDVFVAAVLFRWWQSATCGNDEDEDEIFKVRIFWSMALVLTYKNGFAPLIDEHYAAANKLAYEPAEIQASVVIVTTRSLVSSNSRLVLVFEYFSSSFCPSATANKPTKTCNGSVQ</sequence>
<organism evidence="9 10">
    <name type="scientific">Phytophthora nicotianae</name>
    <name type="common">Potato buckeye rot agent</name>
    <name type="synonym">Phytophthora parasitica</name>
    <dbReference type="NCBI Taxonomy" id="4792"/>
    <lineage>
        <taxon>Eukaryota</taxon>
        <taxon>Sar</taxon>
        <taxon>Stramenopiles</taxon>
        <taxon>Oomycota</taxon>
        <taxon>Peronosporomycetes</taxon>
        <taxon>Peronosporales</taxon>
        <taxon>Peronosporaceae</taxon>
        <taxon>Phytophthora</taxon>
    </lineage>
</organism>
<dbReference type="InterPro" id="IPR003617">
    <property type="entry name" value="TFIIS/CRSP70_N_sub"/>
</dbReference>
<dbReference type="PROSITE" id="PS51319">
    <property type="entry name" value="TFIIS_N"/>
    <property type="match status" value="1"/>
</dbReference>
<protein>
    <recommendedName>
        <fullName evidence="11">TFIIS N-terminal domain-containing protein</fullName>
    </recommendedName>
</protein>
<feature type="compositionally biased region" description="Acidic residues" evidence="5">
    <location>
        <begin position="152"/>
        <end position="174"/>
    </location>
</feature>
<evidence type="ECO:0000313" key="10">
    <source>
        <dbReference type="Proteomes" id="UP000052943"/>
    </source>
</evidence>
<keyword evidence="4" id="KW-0175">Coiled coil</keyword>
<evidence type="ECO:0000259" key="7">
    <source>
        <dbReference type="PROSITE" id="PS51319"/>
    </source>
</evidence>
<dbReference type="EMBL" id="LNFO01005758">
    <property type="protein sequence ID" value="KUF76540.1"/>
    <property type="molecule type" value="Genomic_DNA"/>
</dbReference>
<dbReference type="SUPFAM" id="SSF109715">
    <property type="entry name" value="DEK C-terminal domain"/>
    <property type="match status" value="1"/>
</dbReference>
<dbReference type="Gene3D" id="1.10.10.60">
    <property type="entry name" value="Homeodomain-like"/>
    <property type="match status" value="1"/>
</dbReference>
<name>A0A0W8BXG7_PHYNI</name>
<evidence type="ECO:0000256" key="1">
    <source>
        <dbReference type="ARBA" id="ARBA00004123"/>
    </source>
</evidence>
<dbReference type="Gene3D" id="2.30.30.140">
    <property type="match status" value="1"/>
</dbReference>
<dbReference type="Pfam" id="PF00855">
    <property type="entry name" value="PWWP"/>
    <property type="match status" value="1"/>
</dbReference>
<dbReference type="InterPro" id="IPR014876">
    <property type="entry name" value="DEK_C"/>
</dbReference>
<dbReference type="CDD" id="cd00183">
    <property type="entry name" value="TFIIS_I"/>
    <property type="match status" value="1"/>
</dbReference>
<dbReference type="AlphaFoldDB" id="A0A0W8BXG7"/>
<evidence type="ECO:0000256" key="3">
    <source>
        <dbReference type="PROSITE-ProRule" id="PRU00649"/>
    </source>
</evidence>
<dbReference type="Pfam" id="PF08766">
    <property type="entry name" value="DEK_C"/>
    <property type="match status" value="1"/>
</dbReference>
<dbReference type="GO" id="GO:0005634">
    <property type="term" value="C:nucleus"/>
    <property type="evidence" value="ECO:0007669"/>
    <property type="project" value="UniProtKB-SubCell"/>
</dbReference>
<evidence type="ECO:0000259" key="6">
    <source>
        <dbReference type="PROSITE" id="PS50812"/>
    </source>
</evidence>
<evidence type="ECO:0000256" key="5">
    <source>
        <dbReference type="SAM" id="MobiDB-lite"/>
    </source>
</evidence>
<feature type="domain" description="DEK-C" evidence="8">
    <location>
        <begin position="244"/>
        <end position="299"/>
    </location>
</feature>
<evidence type="ECO:0000256" key="4">
    <source>
        <dbReference type="SAM" id="Coils"/>
    </source>
</evidence>
<feature type="domain" description="TFIIS N-terminal" evidence="7">
    <location>
        <begin position="447"/>
        <end position="521"/>
    </location>
</feature>
<dbReference type="InterPro" id="IPR000313">
    <property type="entry name" value="PWWP_dom"/>
</dbReference>
<dbReference type="Gene3D" id="1.20.930.10">
    <property type="entry name" value="Conserved domain common to transcription factors TFIIS, elongin A, CRSP70"/>
    <property type="match status" value="2"/>
</dbReference>
<comment type="caution">
    <text evidence="9">The sequence shown here is derived from an EMBL/GenBank/DDBJ whole genome shotgun (WGS) entry which is preliminary data.</text>
</comment>
<dbReference type="SMART" id="SM00509">
    <property type="entry name" value="TFS2N"/>
    <property type="match status" value="1"/>
</dbReference>
<feature type="region of interest" description="Disordered" evidence="5">
    <location>
        <begin position="118"/>
        <end position="243"/>
    </location>
</feature>
<dbReference type="SUPFAM" id="SSF63748">
    <property type="entry name" value="Tudor/PWWP/MBT"/>
    <property type="match status" value="1"/>
</dbReference>
<dbReference type="PROSITE" id="PS50812">
    <property type="entry name" value="PWWP"/>
    <property type="match status" value="1"/>
</dbReference>
<dbReference type="SUPFAM" id="SSF47676">
    <property type="entry name" value="Conserved domain common to transcription factors TFIIS, elongin A, CRSP70"/>
    <property type="match status" value="1"/>
</dbReference>
<proteinExistence type="predicted"/>
<dbReference type="Pfam" id="PF08711">
    <property type="entry name" value="Med26"/>
    <property type="match status" value="1"/>
</dbReference>
<dbReference type="CDD" id="cd05162">
    <property type="entry name" value="PWWP"/>
    <property type="match status" value="1"/>
</dbReference>
<comment type="subcellular location">
    <subcellularLocation>
        <location evidence="1 3">Nucleus</location>
    </subcellularLocation>
</comment>